<sequence>MRSTKKSNGIWVPNDINVQYYSQRASRGGLMLAEANPSADPLELIQKARWLPWSPWNFHAGPNRGTEKSHRYLPRQRCLYPMLDVARWPCYDTRYTRWTACPLFDQYSYGRKGSGWHRVCMQRFPRTDDEGANPRDSPGSESFVVDVENRQQPLGSSTRQQSEAAWGLLSN</sequence>
<evidence type="ECO:0000256" key="1">
    <source>
        <dbReference type="SAM" id="MobiDB-lite"/>
    </source>
</evidence>
<accession>A0A2T5LS24</accession>
<dbReference type="OrthoDB" id="276546at2759"/>
<gene>
    <name evidence="2" type="ORF">P175DRAFT_0533509</name>
</gene>
<dbReference type="Proteomes" id="UP000244073">
    <property type="component" value="Unassembled WGS sequence"/>
</dbReference>
<comment type="caution">
    <text evidence="2">The sequence shown here is derived from an EMBL/GenBank/DDBJ whole genome shotgun (WGS) entry which is preliminary data.</text>
</comment>
<dbReference type="GeneID" id="63816945"/>
<organism evidence="2 3">
    <name type="scientific">Aspergillus ochraceoroseus IBT 24754</name>
    <dbReference type="NCBI Taxonomy" id="1392256"/>
    <lineage>
        <taxon>Eukaryota</taxon>
        <taxon>Fungi</taxon>
        <taxon>Dikarya</taxon>
        <taxon>Ascomycota</taxon>
        <taxon>Pezizomycotina</taxon>
        <taxon>Eurotiomycetes</taxon>
        <taxon>Eurotiomycetidae</taxon>
        <taxon>Eurotiales</taxon>
        <taxon>Aspergillaceae</taxon>
        <taxon>Aspergillus</taxon>
        <taxon>Aspergillus subgen. Nidulantes</taxon>
    </lineage>
</organism>
<feature type="region of interest" description="Disordered" evidence="1">
    <location>
        <begin position="127"/>
        <end position="171"/>
    </location>
</feature>
<feature type="compositionally biased region" description="Polar residues" evidence="1">
    <location>
        <begin position="150"/>
        <end position="171"/>
    </location>
</feature>
<evidence type="ECO:0000313" key="3">
    <source>
        <dbReference type="Proteomes" id="UP000244073"/>
    </source>
</evidence>
<dbReference type="AlphaFoldDB" id="A0A2T5LS24"/>
<evidence type="ECO:0000313" key="2">
    <source>
        <dbReference type="EMBL" id="PTU19088.1"/>
    </source>
</evidence>
<protein>
    <submittedName>
        <fullName evidence="2">Uncharacterized protein</fullName>
    </submittedName>
</protein>
<dbReference type="VEuPathDB" id="FungiDB:P175DRAFT_0533509"/>
<name>A0A2T5LS24_9EURO</name>
<dbReference type="EMBL" id="MSFN02000006">
    <property type="protein sequence ID" value="PTU19088.1"/>
    <property type="molecule type" value="Genomic_DNA"/>
</dbReference>
<reference evidence="2 3" key="1">
    <citation type="journal article" date="2018" name="Proc. Natl. Acad. Sci. U.S.A.">
        <title>Linking secondary metabolites to gene clusters through genome sequencing of six diverse Aspergillus species.</title>
        <authorList>
            <person name="Kaerboelling I."/>
            <person name="Vesth T.C."/>
            <person name="Frisvad J.C."/>
            <person name="Nybo J.L."/>
            <person name="Theobald S."/>
            <person name="Kuo A."/>
            <person name="Bowyer P."/>
            <person name="Matsuda Y."/>
            <person name="Mondo S."/>
            <person name="Lyhne E.K."/>
            <person name="Kogle M.E."/>
            <person name="Clum A."/>
            <person name="Lipzen A."/>
            <person name="Salamov A."/>
            <person name="Ngan C.Y."/>
            <person name="Daum C."/>
            <person name="Chiniquy J."/>
            <person name="Barry K."/>
            <person name="LaButti K."/>
            <person name="Haridas S."/>
            <person name="Simmons B.A."/>
            <person name="Magnuson J.K."/>
            <person name="Mortensen U.H."/>
            <person name="Larsen T.O."/>
            <person name="Grigoriev I.V."/>
            <person name="Baker S.E."/>
            <person name="Andersen M.R."/>
        </authorList>
    </citation>
    <scope>NUCLEOTIDE SEQUENCE [LARGE SCALE GENOMIC DNA]</scope>
    <source>
        <strain evidence="2 3">IBT 24754</strain>
    </source>
</reference>
<proteinExistence type="predicted"/>
<dbReference type="RefSeq" id="XP_040750480.1">
    <property type="nucleotide sequence ID" value="XM_040900063.1"/>
</dbReference>